<organism evidence="1">
    <name type="scientific">Rhizophora mucronata</name>
    <name type="common">Asiatic mangrove</name>
    <dbReference type="NCBI Taxonomy" id="61149"/>
    <lineage>
        <taxon>Eukaryota</taxon>
        <taxon>Viridiplantae</taxon>
        <taxon>Streptophyta</taxon>
        <taxon>Embryophyta</taxon>
        <taxon>Tracheophyta</taxon>
        <taxon>Spermatophyta</taxon>
        <taxon>Magnoliopsida</taxon>
        <taxon>eudicotyledons</taxon>
        <taxon>Gunneridae</taxon>
        <taxon>Pentapetalae</taxon>
        <taxon>rosids</taxon>
        <taxon>fabids</taxon>
        <taxon>Malpighiales</taxon>
        <taxon>Rhizophoraceae</taxon>
        <taxon>Rhizophora</taxon>
    </lineage>
</organism>
<dbReference type="AlphaFoldDB" id="A0A2P2Q2P0"/>
<evidence type="ECO:0000313" key="1">
    <source>
        <dbReference type="EMBL" id="MBX61245.1"/>
    </source>
</evidence>
<name>A0A2P2Q2P0_RHIMU</name>
<sequence>MSIRKNIAEFPRDKVILLMDDHIHTKH</sequence>
<dbReference type="EMBL" id="GGEC01080761">
    <property type="protein sequence ID" value="MBX61245.1"/>
    <property type="molecule type" value="Transcribed_RNA"/>
</dbReference>
<reference evidence="1" key="1">
    <citation type="submission" date="2018-02" db="EMBL/GenBank/DDBJ databases">
        <title>Rhizophora mucronata_Transcriptome.</title>
        <authorList>
            <person name="Meera S.P."/>
            <person name="Sreeshan A."/>
            <person name="Augustine A."/>
        </authorList>
    </citation>
    <scope>NUCLEOTIDE SEQUENCE</scope>
    <source>
        <tissue evidence="1">Leaf</tissue>
    </source>
</reference>
<proteinExistence type="predicted"/>
<accession>A0A2P2Q2P0</accession>
<protein>
    <submittedName>
        <fullName evidence="1">Uncharacterized protein</fullName>
    </submittedName>
</protein>